<feature type="domain" description="N-acetyltransferase" evidence="2">
    <location>
        <begin position="154"/>
        <end position="311"/>
    </location>
</feature>
<dbReference type="PANTHER" id="PTHR33164:SF43">
    <property type="entry name" value="HTH-TYPE TRANSCRIPTIONAL REPRESSOR YETL"/>
    <property type="match status" value="1"/>
</dbReference>
<reference evidence="3" key="1">
    <citation type="submission" date="2021-12" db="EMBL/GenBank/DDBJ databases">
        <title>Discovery of the Pendulisporaceae a myxobacterial family with distinct sporulation behavior and unique specialized metabolism.</title>
        <authorList>
            <person name="Garcia R."/>
            <person name="Popoff A."/>
            <person name="Bader C.D."/>
            <person name="Loehr J."/>
            <person name="Walesch S."/>
            <person name="Walt C."/>
            <person name="Boldt J."/>
            <person name="Bunk B."/>
            <person name="Haeckl F.J.F.P.J."/>
            <person name="Gunesch A.P."/>
            <person name="Birkelbach J."/>
            <person name="Nuebel U."/>
            <person name="Pietschmann T."/>
            <person name="Bach T."/>
            <person name="Mueller R."/>
        </authorList>
    </citation>
    <scope>NUCLEOTIDE SEQUENCE</scope>
    <source>
        <strain evidence="3">MSr11367</strain>
    </source>
</reference>
<proteinExistence type="predicted"/>
<dbReference type="InterPro" id="IPR039422">
    <property type="entry name" value="MarR/SlyA-like"/>
</dbReference>
<dbReference type="InterPro" id="IPR000835">
    <property type="entry name" value="HTH_MarR-typ"/>
</dbReference>
<protein>
    <submittedName>
        <fullName evidence="3">Helix-turn-helix domain-containing GNAT family N-acetyltransferase</fullName>
    </submittedName>
</protein>
<dbReference type="Proteomes" id="UP001374803">
    <property type="component" value="Chromosome"/>
</dbReference>
<dbReference type="InterPro" id="IPR036388">
    <property type="entry name" value="WH-like_DNA-bd_sf"/>
</dbReference>
<dbReference type="SMART" id="SM00347">
    <property type="entry name" value="HTH_MARR"/>
    <property type="match status" value="1"/>
</dbReference>
<name>A0ABZ2KWI2_9BACT</name>
<evidence type="ECO:0000313" key="3">
    <source>
        <dbReference type="EMBL" id="WXB03037.1"/>
    </source>
</evidence>
<feature type="domain" description="HTH marR-type" evidence="1">
    <location>
        <begin position="2"/>
        <end position="143"/>
    </location>
</feature>
<dbReference type="Gene3D" id="1.10.10.10">
    <property type="entry name" value="Winged helix-like DNA-binding domain superfamily/Winged helix DNA-binding domain"/>
    <property type="match status" value="1"/>
</dbReference>
<evidence type="ECO:0000259" key="1">
    <source>
        <dbReference type="PROSITE" id="PS50995"/>
    </source>
</evidence>
<gene>
    <name evidence="3" type="ORF">LVJ94_39790</name>
</gene>
<organism evidence="3 4">
    <name type="scientific">Pendulispora rubella</name>
    <dbReference type="NCBI Taxonomy" id="2741070"/>
    <lineage>
        <taxon>Bacteria</taxon>
        <taxon>Pseudomonadati</taxon>
        <taxon>Myxococcota</taxon>
        <taxon>Myxococcia</taxon>
        <taxon>Myxococcales</taxon>
        <taxon>Sorangiineae</taxon>
        <taxon>Pendulisporaceae</taxon>
        <taxon>Pendulispora</taxon>
    </lineage>
</organism>
<dbReference type="PROSITE" id="PS51186">
    <property type="entry name" value="GNAT"/>
    <property type="match status" value="1"/>
</dbReference>
<dbReference type="Gene3D" id="3.40.630.30">
    <property type="match status" value="1"/>
</dbReference>
<evidence type="ECO:0000313" key="4">
    <source>
        <dbReference type="Proteomes" id="UP001374803"/>
    </source>
</evidence>
<accession>A0ABZ2KWI2</accession>
<keyword evidence="4" id="KW-1185">Reference proteome</keyword>
<dbReference type="SUPFAM" id="SSF46785">
    <property type="entry name" value="Winged helix' DNA-binding domain"/>
    <property type="match status" value="1"/>
</dbReference>
<dbReference type="PANTHER" id="PTHR33164">
    <property type="entry name" value="TRANSCRIPTIONAL REGULATOR, MARR FAMILY"/>
    <property type="match status" value="1"/>
</dbReference>
<evidence type="ECO:0000259" key="2">
    <source>
        <dbReference type="PROSITE" id="PS51186"/>
    </source>
</evidence>
<dbReference type="RefSeq" id="WP_394832664.1">
    <property type="nucleotide sequence ID" value="NZ_CP089929.1"/>
</dbReference>
<dbReference type="Pfam" id="PF00583">
    <property type="entry name" value="Acetyltransf_1"/>
    <property type="match status" value="1"/>
</dbReference>
<sequence>MTTPLFPEVLPLRHAARSVVRELGFLQDRYDEAGVSHSEAHALMEIEGKGPVGAVSQADLSQALGLDKSTTSRIVARLVEKGWVRAPKDKQDARRSVLILTAAGRKRLGIIHGPANSRVQEALAILSEEERTIVLSGMNLYARALRATRLQEEFRIRPIARKDNGALAEIIGACLAEFSPGTRGLVDEDPEFHSLYEFYRRPRSAYFVIEREQRVLGGAGVAPLKGGDAHTCEFQKMYLLSECRGHGLGQRMLDMCLRTAKEFGYRRAYLETLTNMRRARILYERNGFVTTPKQLGTTGHYGSEAWYVKEL</sequence>
<dbReference type="EMBL" id="CP089983">
    <property type="protein sequence ID" value="WXB03037.1"/>
    <property type="molecule type" value="Genomic_DNA"/>
</dbReference>
<dbReference type="InterPro" id="IPR016181">
    <property type="entry name" value="Acyl_CoA_acyltransferase"/>
</dbReference>
<dbReference type="PROSITE" id="PS50995">
    <property type="entry name" value="HTH_MARR_2"/>
    <property type="match status" value="1"/>
</dbReference>
<dbReference type="SUPFAM" id="SSF55729">
    <property type="entry name" value="Acyl-CoA N-acyltransferases (Nat)"/>
    <property type="match status" value="1"/>
</dbReference>
<dbReference type="CDD" id="cd04301">
    <property type="entry name" value="NAT_SF"/>
    <property type="match status" value="1"/>
</dbReference>
<dbReference type="InterPro" id="IPR000182">
    <property type="entry name" value="GNAT_dom"/>
</dbReference>
<dbReference type="InterPro" id="IPR036390">
    <property type="entry name" value="WH_DNA-bd_sf"/>
</dbReference>
<dbReference type="Pfam" id="PF12802">
    <property type="entry name" value="MarR_2"/>
    <property type="match status" value="1"/>
</dbReference>
<dbReference type="PRINTS" id="PR00598">
    <property type="entry name" value="HTHMARR"/>
</dbReference>